<evidence type="ECO:0000313" key="1">
    <source>
        <dbReference type="EMBL" id="JAH75409.1"/>
    </source>
</evidence>
<reference evidence="1" key="1">
    <citation type="submission" date="2014-11" db="EMBL/GenBank/DDBJ databases">
        <authorList>
            <person name="Amaro Gonzalez C."/>
        </authorList>
    </citation>
    <scope>NUCLEOTIDE SEQUENCE</scope>
</reference>
<proteinExistence type="predicted"/>
<organism evidence="1">
    <name type="scientific">Anguilla anguilla</name>
    <name type="common">European freshwater eel</name>
    <name type="synonym">Muraena anguilla</name>
    <dbReference type="NCBI Taxonomy" id="7936"/>
    <lineage>
        <taxon>Eukaryota</taxon>
        <taxon>Metazoa</taxon>
        <taxon>Chordata</taxon>
        <taxon>Craniata</taxon>
        <taxon>Vertebrata</taxon>
        <taxon>Euteleostomi</taxon>
        <taxon>Actinopterygii</taxon>
        <taxon>Neopterygii</taxon>
        <taxon>Teleostei</taxon>
        <taxon>Anguilliformes</taxon>
        <taxon>Anguillidae</taxon>
        <taxon>Anguilla</taxon>
    </lineage>
</organism>
<protein>
    <submittedName>
        <fullName evidence="1">Uncharacterized protein</fullName>
    </submittedName>
</protein>
<name>A0A0E9VBC6_ANGAN</name>
<dbReference type="AlphaFoldDB" id="A0A0E9VBC6"/>
<dbReference type="EMBL" id="GBXM01033168">
    <property type="protein sequence ID" value="JAH75409.1"/>
    <property type="molecule type" value="Transcribed_RNA"/>
</dbReference>
<accession>A0A0E9VBC6</accession>
<sequence>MVCRHTHTHTHLGTQAKSLFVTFTPYTSFASFAYVIT</sequence>
<reference evidence="1" key="2">
    <citation type="journal article" date="2015" name="Fish Shellfish Immunol.">
        <title>Early steps in the European eel (Anguilla anguilla)-Vibrio vulnificus interaction in the gills: Role of the RtxA13 toxin.</title>
        <authorList>
            <person name="Callol A."/>
            <person name="Pajuelo D."/>
            <person name="Ebbesson L."/>
            <person name="Teles M."/>
            <person name="MacKenzie S."/>
            <person name="Amaro C."/>
        </authorList>
    </citation>
    <scope>NUCLEOTIDE SEQUENCE</scope>
</reference>